<name>K4IGM6_PSYTT</name>
<dbReference type="GO" id="GO:0016989">
    <property type="term" value="F:sigma factor antagonist activity"/>
    <property type="evidence" value="ECO:0007669"/>
    <property type="project" value="TreeGrafter"/>
</dbReference>
<dbReference type="OrthoDB" id="1097347at2"/>
<evidence type="ECO:0000313" key="4">
    <source>
        <dbReference type="Proteomes" id="UP000008514"/>
    </source>
</evidence>
<gene>
    <name evidence="3" type="ordered locus">P700755_001292</name>
</gene>
<reference evidence="3" key="2">
    <citation type="submission" date="2012-09" db="EMBL/GenBank/DDBJ databases">
        <title>The complete sequence of Psychroflexus torquis an extreme psychrophile from sea-ice that is stimulated by light.</title>
        <authorList>
            <person name="Feng S."/>
            <person name="Powell S.M."/>
            <person name="Bowman J.P."/>
        </authorList>
    </citation>
    <scope>NUCLEOTIDE SEQUENCE [LARGE SCALE GENOMIC DNA]</scope>
    <source>
        <strain evidence="3">ATCC 700755</strain>
    </source>
</reference>
<dbReference type="Proteomes" id="UP000008514">
    <property type="component" value="Chromosome"/>
</dbReference>
<accession>K4IGM6</accession>
<proteinExistence type="predicted"/>
<dbReference type="Gene3D" id="2.60.120.1440">
    <property type="match status" value="1"/>
</dbReference>
<protein>
    <submittedName>
        <fullName evidence="3">Iron siderophore anti-FecI sigma factor FecR</fullName>
    </submittedName>
</protein>
<dbReference type="Gene3D" id="3.55.50.30">
    <property type="match status" value="1"/>
</dbReference>
<sequence length="300" mass="33951">MKEEYLIEKWIRDELTSEEWEAFKKLDVYPSYAKISETAKHFKAPEFDAPNSLIKLNSDLHSPAQKTPFNFYKTIGIVAAICITVFSAIKLLNQTSYSESIQTQVAETKTLSLPDDSEVNLSAKSIIQFNSSTWAEERALDLEGEAFFKVSTGNVFTVKTSYGSIQVLGTQFNVKSRAYGFEVTCYEGSVKVIIDNKVYILQPKEAISFIKDKISNSKTYLSKPSWINKTSQFKSTSLESVLQEFNIYYNIEFETSAINSSRLYTGSFVHNDLENALKSITLPLDLTYQINGKKVVLSKK</sequence>
<dbReference type="PANTHER" id="PTHR30273:SF2">
    <property type="entry name" value="PROTEIN FECR"/>
    <property type="match status" value="1"/>
</dbReference>
<dbReference type="AlphaFoldDB" id="K4IGM6"/>
<reference evidence="3" key="1">
    <citation type="submission" date="2006-03" db="EMBL/GenBank/DDBJ databases">
        <authorList>
            <person name="Bowman J."/>
            <person name="Ferriera S."/>
            <person name="Johnson J."/>
            <person name="Kravitz S."/>
            <person name="Halpern A."/>
            <person name="Remington K."/>
            <person name="Beeson K."/>
            <person name="Tran B."/>
            <person name="Rogers Y.-H."/>
            <person name="Friedman R."/>
            <person name="Venter J.C."/>
        </authorList>
    </citation>
    <scope>NUCLEOTIDE SEQUENCE [LARGE SCALE GENOMIC DNA]</scope>
    <source>
        <strain evidence="3">ATCC 700755</strain>
    </source>
</reference>
<dbReference type="InterPro" id="IPR006860">
    <property type="entry name" value="FecR"/>
</dbReference>
<dbReference type="STRING" id="313595.P700755_001292"/>
<evidence type="ECO:0000259" key="2">
    <source>
        <dbReference type="Pfam" id="PF16344"/>
    </source>
</evidence>
<dbReference type="PIRSF" id="PIRSF018266">
    <property type="entry name" value="FecR"/>
    <property type="match status" value="1"/>
</dbReference>
<keyword evidence="4" id="KW-1185">Reference proteome</keyword>
<dbReference type="EMBL" id="CP003879">
    <property type="protein sequence ID" value="AFU68226.1"/>
    <property type="molecule type" value="Genomic_DNA"/>
</dbReference>
<evidence type="ECO:0000259" key="1">
    <source>
        <dbReference type="Pfam" id="PF04773"/>
    </source>
</evidence>
<feature type="domain" description="FecR protein" evidence="1">
    <location>
        <begin position="101"/>
        <end position="191"/>
    </location>
</feature>
<dbReference type="InterPro" id="IPR032508">
    <property type="entry name" value="FecR_C"/>
</dbReference>
<dbReference type="KEGG" id="ptq:P700755_001292"/>
<dbReference type="HOGENOM" id="CLU_050192_2_2_10"/>
<dbReference type="Pfam" id="PF16344">
    <property type="entry name" value="FecR_C"/>
    <property type="match status" value="1"/>
</dbReference>
<organism evidence="3 4">
    <name type="scientific">Psychroflexus torquis (strain ATCC 700755 / CIP 106069 / ACAM 623)</name>
    <dbReference type="NCBI Taxonomy" id="313595"/>
    <lineage>
        <taxon>Bacteria</taxon>
        <taxon>Pseudomonadati</taxon>
        <taxon>Bacteroidota</taxon>
        <taxon>Flavobacteriia</taxon>
        <taxon>Flavobacteriales</taxon>
        <taxon>Flavobacteriaceae</taxon>
        <taxon>Psychroflexus</taxon>
    </lineage>
</organism>
<dbReference type="eggNOG" id="COG3712">
    <property type="taxonomic scope" value="Bacteria"/>
</dbReference>
<evidence type="ECO:0000313" key="3">
    <source>
        <dbReference type="EMBL" id="AFU68226.1"/>
    </source>
</evidence>
<feature type="domain" description="Protein FecR C-terminal" evidence="2">
    <location>
        <begin position="233"/>
        <end position="296"/>
    </location>
</feature>
<dbReference type="PANTHER" id="PTHR30273">
    <property type="entry name" value="PERIPLASMIC SIGNAL SENSOR AND SIGMA FACTOR ACTIVATOR FECR-RELATED"/>
    <property type="match status" value="1"/>
</dbReference>
<dbReference type="RefSeq" id="WP_015023832.1">
    <property type="nucleotide sequence ID" value="NC_018721.1"/>
</dbReference>
<dbReference type="InterPro" id="IPR012373">
    <property type="entry name" value="Ferrdict_sens_TM"/>
</dbReference>
<dbReference type="Pfam" id="PF04773">
    <property type="entry name" value="FecR"/>
    <property type="match status" value="1"/>
</dbReference>